<dbReference type="SUPFAM" id="SSF46458">
    <property type="entry name" value="Globin-like"/>
    <property type="match status" value="1"/>
</dbReference>
<keyword evidence="4" id="KW-0408">Iron</keyword>
<organism evidence="5 6">
    <name type="scientific">Allohahella marinimesophila</name>
    <dbReference type="NCBI Taxonomy" id="1054972"/>
    <lineage>
        <taxon>Bacteria</taxon>
        <taxon>Pseudomonadati</taxon>
        <taxon>Pseudomonadota</taxon>
        <taxon>Gammaproteobacteria</taxon>
        <taxon>Oceanospirillales</taxon>
        <taxon>Hahellaceae</taxon>
        <taxon>Allohahella</taxon>
    </lineage>
</organism>
<dbReference type="InterPro" id="IPR001486">
    <property type="entry name" value="Hemoglobin_trunc"/>
</dbReference>
<keyword evidence="2" id="KW-0349">Heme</keyword>
<evidence type="ECO:0000256" key="2">
    <source>
        <dbReference type="ARBA" id="ARBA00022617"/>
    </source>
</evidence>
<dbReference type="Proteomes" id="UP001501337">
    <property type="component" value="Unassembled WGS sequence"/>
</dbReference>
<gene>
    <name evidence="5" type="ORF">GCM10022278_31490</name>
</gene>
<protein>
    <submittedName>
        <fullName evidence="5">Group 1 truncated hemoglobin</fullName>
    </submittedName>
</protein>
<evidence type="ECO:0000256" key="3">
    <source>
        <dbReference type="ARBA" id="ARBA00022723"/>
    </source>
</evidence>
<evidence type="ECO:0000256" key="1">
    <source>
        <dbReference type="ARBA" id="ARBA00022448"/>
    </source>
</evidence>
<dbReference type="Pfam" id="PF01152">
    <property type="entry name" value="Bac_globin"/>
    <property type="match status" value="1"/>
</dbReference>
<evidence type="ECO:0000256" key="4">
    <source>
        <dbReference type="ARBA" id="ARBA00023004"/>
    </source>
</evidence>
<dbReference type="Gene3D" id="1.10.490.10">
    <property type="entry name" value="Globins"/>
    <property type="match status" value="1"/>
</dbReference>
<dbReference type="InterPro" id="IPR012292">
    <property type="entry name" value="Globin/Proto"/>
</dbReference>
<keyword evidence="1" id="KW-0813">Transport</keyword>
<keyword evidence="6" id="KW-1185">Reference proteome</keyword>
<proteinExistence type="predicted"/>
<dbReference type="EMBL" id="BAABBO010000014">
    <property type="protein sequence ID" value="GAA3971823.1"/>
    <property type="molecule type" value="Genomic_DNA"/>
</dbReference>
<accession>A0ABP7PVL1</accession>
<keyword evidence="3" id="KW-0479">Metal-binding</keyword>
<comment type="caution">
    <text evidence="5">The sequence shown here is derived from an EMBL/GenBank/DDBJ whole genome shotgun (WGS) entry which is preliminary data.</text>
</comment>
<sequence length="155" mass="16878">MALLISLSGGFGLLGGCATQTPIMHSGTSASQPVEDELFQALGGLEGIENIADQFLYRLADNDKVVHFWRNSNIERFRTQFVSHLCDLSGGPCVYEGDTMEAVHRGMDIRQSHFNSVAETLVLAMEDLHVPTAAINGLIARLAPLHDAVRSQLEN</sequence>
<reference evidence="6" key="1">
    <citation type="journal article" date="2019" name="Int. J. Syst. Evol. Microbiol.">
        <title>The Global Catalogue of Microorganisms (GCM) 10K type strain sequencing project: providing services to taxonomists for standard genome sequencing and annotation.</title>
        <authorList>
            <consortium name="The Broad Institute Genomics Platform"/>
            <consortium name="The Broad Institute Genome Sequencing Center for Infectious Disease"/>
            <person name="Wu L."/>
            <person name="Ma J."/>
        </authorList>
    </citation>
    <scope>NUCLEOTIDE SEQUENCE [LARGE SCALE GENOMIC DNA]</scope>
    <source>
        <strain evidence="6">JCM 17555</strain>
    </source>
</reference>
<name>A0ABP7PVL1_9GAMM</name>
<dbReference type="CDD" id="cd00454">
    <property type="entry name" value="TrHb1_N"/>
    <property type="match status" value="1"/>
</dbReference>
<evidence type="ECO:0000313" key="6">
    <source>
        <dbReference type="Proteomes" id="UP001501337"/>
    </source>
</evidence>
<evidence type="ECO:0000313" key="5">
    <source>
        <dbReference type="EMBL" id="GAA3971823.1"/>
    </source>
</evidence>
<dbReference type="InterPro" id="IPR009050">
    <property type="entry name" value="Globin-like_sf"/>
</dbReference>